<dbReference type="Gene3D" id="2.10.70.10">
    <property type="entry name" value="Complement Module, domain 1"/>
    <property type="match status" value="2"/>
</dbReference>
<keyword evidence="2" id="KW-0768">Sushi</keyword>
<feature type="chain" id="PRO_5040359471" evidence="5">
    <location>
        <begin position="24"/>
        <end position="983"/>
    </location>
</feature>
<dbReference type="PROSITE" id="PS00524">
    <property type="entry name" value="SMB_1"/>
    <property type="match status" value="1"/>
</dbReference>
<feature type="compositionally biased region" description="Polar residues" evidence="3">
    <location>
        <begin position="771"/>
        <end position="788"/>
    </location>
</feature>
<dbReference type="InterPro" id="IPR013320">
    <property type="entry name" value="ConA-like_dom_sf"/>
</dbReference>
<organism evidence="9 10">
    <name type="scientific">Nezara viridula</name>
    <name type="common">Southern green stink bug</name>
    <name type="synonym">Cimex viridulus</name>
    <dbReference type="NCBI Taxonomy" id="85310"/>
    <lineage>
        <taxon>Eukaryota</taxon>
        <taxon>Metazoa</taxon>
        <taxon>Ecdysozoa</taxon>
        <taxon>Arthropoda</taxon>
        <taxon>Hexapoda</taxon>
        <taxon>Insecta</taxon>
        <taxon>Pterygota</taxon>
        <taxon>Neoptera</taxon>
        <taxon>Paraneoptera</taxon>
        <taxon>Hemiptera</taxon>
        <taxon>Heteroptera</taxon>
        <taxon>Panheteroptera</taxon>
        <taxon>Pentatomomorpha</taxon>
        <taxon>Pentatomoidea</taxon>
        <taxon>Pentatomidae</taxon>
        <taxon>Pentatominae</taxon>
        <taxon>Nezara</taxon>
    </lineage>
</organism>
<feature type="domain" description="Sushi" evidence="7">
    <location>
        <begin position="25"/>
        <end position="78"/>
    </location>
</feature>
<comment type="caution">
    <text evidence="2">Lacks conserved residue(s) required for the propagation of feature annotation.</text>
</comment>
<proteinExistence type="predicted"/>
<feature type="signal peptide" evidence="5">
    <location>
        <begin position="1"/>
        <end position="23"/>
    </location>
</feature>
<dbReference type="Gene3D" id="2.60.120.200">
    <property type="match status" value="1"/>
</dbReference>
<dbReference type="PROSITE" id="PS50923">
    <property type="entry name" value="SUSHI"/>
    <property type="match status" value="2"/>
</dbReference>
<dbReference type="SMART" id="SM00137">
    <property type="entry name" value="MAM"/>
    <property type="match status" value="1"/>
</dbReference>
<dbReference type="CDD" id="cd06263">
    <property type="entry name" value="MAM"/>
    <property type="match status" value="1"/>
</dbReference>
<protein>
    <submittedName>
        <fullName evidence="9">Uncharacterized protein</fullName>
    </submittedName>
</protein>
<dbReference type="InterPro" id="IPR000998">
    <property type="entry name" value="MAM_dom"/>
</dbReference>
<dbReference type="SMART" id="SM00032">
    <property type="entry name" value="CCP"/>
    <property type="match status" value="2"/>
</dbReference>
<reference evidence="9" key="1">
    <citation type="submission" date="2022-01" db="EMBL/GenBank/DDBJ databases">
        <authorList>
            <person name="King R."/>
        </authorList>
    </citation>
    <scope>NUCLEOTIDE SEQUENCE</scope>
</reference>
<evidence type="ECO:0000256" key="4">
    <source>
        <dbReference type="SAM" id="Phobius"/>
    </source>
</evidence>
<dbReference type="PROSITE" id="PS50060">
    <property type="entry name" value="MAM_2"/>
    <property type="match status" value="1"/>
</dbReference>
<evidence type="ECO:0000259" key="8">
    <source>
        <dbReference type="PROSITE" id="PS50958"/>
    </source>
</evidence>
<keyword evidence="4" id="KW-0812">Transmembrane</keyword>
<feature type="domain" description="MAM" evidence="6">
    <location>
        <begin position="136"/>
        <end position="303"/>
    </location>
</feature>
<evidence type="ECO:0000259" key="7">
    <source>
        <dbReference type="PROSITE" id="PS50923"/>
    </source>
</evidence>
<evidence type="ECO:0000256" key="1">
    <source>
        <dbReference type="ARBA" id="ARBA00023157"/>
    </source>
</evidence>
<dbReference type="PANTHER" id="PTHR23282:SF101">
    <property type="entry name" value="MAM DOMAIN-CONTAINING PROTEIN"/>
    <property type="match status" value="1"/>
</dbReference>
<feature type="domain" description="Sushi" evidence="7">
    <location>
        <begin position="79"/>
        <end position="133"/>
    </location>
</feature>
<keyword evidence="1" id="KW-1015">Disulfide bond</keyword>
<feature type="compositionally biased region" description="Low complexity" evidence="3">
    <location>
        <begin position="759"/>
        <end position="770"/>
    </location>
</feature>
<evidence type="ECO:0000256" key="2">
    <source>
        <dbReference type="PROSITE-ProRule" id="PRU00302"/>
    </source>
</evidence>
<dbReference type="InterPro" id="IPR035976">
    <property type="entry name" value="Sushi/SCR/CCP_sf"/>
</dbReference>
<evidence type="ECO:0000259" key="6">
    <source>
        <dbReference type="PROSITE" id="PS50060"/>
    </source>
</evidence>
<keyword evidence="4" id="KW-0472">Membrane</keyword>
<accession>A0A9P0EE51</accession>
<dbReference type="SUPFAM" id="SSF57535">
    <property type="entry name" value="Complement control module/SCR domain"/>
    <property type="match status" value="2"/>
</dbReference>
<sequence length="983" mass="109807">MKLYHLNLLFVVLTNGLLSVSGARLKCPSVSIANGSFKIRSKGRIIVYKCSRGFYLLGEAYAACIKGKWDSNPPVCMKPGCPRPTNLLNGKVQDSWRSSLLKFTCNPGFKLIGPPYIYCNGRQWNAPQPICQAVDIKCDFEKKNTCNWIIDDYDDDDFNWRLQQHETPSRVLKTGPLHDHTLSPNTTGQYLVLDTSEYMPSSKPARIHSPVFPQPPDNSSCFIFWYHMYGNTIGTLNVFLNNVLSFQRQGNHGDRWIKGIISLSENVTRSDLQVIIEGTYGGGYTGDIGLDDFSIGNGTDCLGSAVKSCVGRCYEDKNEVSSCLCNPECSVDASCCEDFLDVCSIESTTPFFEASTGVEDSTQVYSDTSGTTDYETSYSEPISSTELGFTAASENSTDTSSFTSLQDLDSIYSKADVEQFEKTEFLNSSGKNHDVTGTEFHSLSTSSYAQKEHGTTNSTKETIIVNRFAFSTGIMAQTTDRTTVSTPENNITVKSFYNTTTEATSKHYDYLFKLNSLGTTSTKADLSKFTKFITNSIKTTIIPQAISTKTFFFKVPTDKTFNPNNLTENTTTLMPLKILRTKEPDINNKTDNKGSTTNMPLKIITLKIKEPNINNITERKSSTTYLPLKINLLTTKEPNKNNKTENRRSTTYMPFKINLLTTKEPNINNKTENRGSTTYMPLKINLLTTKEPNINNKTENKSSTTFITVKMNTLKSKQPNTNKNFTTNKTVFLTSKHTQSTTPFHSTKVYQTTPVPNLTSSRTSKSVTKSLNPLGNGTTLHSMAPSNKITPVQSSTNAILKNLKSITPSLEKNKFYFNITSTIVPLFHNVTVPTTSVQTKMATSKVDSKKIVNDSHTHLQTTSQSPPLLNTTEGSVPFTFIITNTQPIKLNTVNRSKKWKSIYKPKDRFMFSAVRSNKDSDNKTYIILSTCAVVIGIISSLLVVLFIRRRRLRLVNELEEADTDILYHSSQEMLDLHIARPNH</sequence>
<dbReference type="CDD" id="cd00033">
    <property type="entry name" value="CCP"/>
    <property type="match status" value="2"/>
</dbReference>
<evidence type="ECO:0000313" key="9">
    <source>
        <dbReference type="EMBL" id="CAH1394793.1"/>
    </source>
</evidence>
<feature type="domain" description="SMB" evidence="8">
    <location>
        <begin position="305"/>
        <end position="348"/>
    </location>
</feature>
<feature type="region of interest" description="Disordered" evidence="3">
    <location>
        <begin position="751"/>
        <end position="788"/>
    </location>
</feature>
<evidence type="ECO:0000256" key="3">
    <source>
        <dbReference type="SAM" id="MobiDB-lite"/>
    </source>
</evidence>
<dbReference type="Pfam" id="PF00084">
    <property type="entry name" value="Sushi"/>
    <property type="match status" value="2"/>
</dbReference>
<dbReference type="EMBL" id="OV725079">
    <property type="protein sequence ID" value="CAH1394793.1"/>
    <property type="molecule type" value="Genomic_DNA"/>
</dbReference>
<feature type="transmembrane region" description="Helical" evidence="4">
    <location>
        <begin position="925"/>
        <end position="947"/>
    </location>
</feature>
<dbReference type="InterPro" id="IPR051560">
    <property type="entry name" value="MAM_domain-containing"/>
</dbReference>
<keyword evidence="4" id="KW-1133">Transmembrane helix</keyword>
<dbReference type="GO" id="GO:0016020">
    <property type="term" value="C:membrane"/>
    <property type="evidence" value="ECO:0007669"/>
    <property type="project" value="InterPro"/>
</dbReference>
<dbReference type="OrthoDB" id="6107927at2759"/>
<dbReference type="PROSITE" id="PS50958">
    <property type="entry name" value="SMB_2"/>
    <property type="match status" value="1"/>
</dbReference>
<evidence type="ECO:0000256" key="5">
    <source>
        <dbReference type="SAM" id="SignalP"/>
    </source>
</evidence>
<name>A0A9P0EE51_NEZVI</name>
<dbReference type="InterPro" id="IPR036024">
    <property type="entry name" value="Somatomedin_B-like_dom_sf"/>
</dbReference>
<dbReference type="InterPro" id="IPR001212">
    <property type="entry name" value="Somatomedin_B_dom"/>
</dbReference>
<gene>
    <name evidence="9" type="ORF">NEZAVI_LOCUS5209</name>
</gene>
<keyword evidence="5" id="KW-0732">Signal</keyword>
<dbReference type="AlphaFoldDB" id="A0A9P0EE51"/>
<dbReference type="InterPro" id="IPR000436">
    <property type="entry name" value="Sushi_SCR_CCP_dom"/>
</dbReference>
<dbReference type="PANTHER" id="PTHR23282">
    <property type="entry name" value="APICAL ENDOSOMAL GLYCOPROTEIN PRECURSOR"/>
    <property type="match status" value="1"/>
</dbReference>
<dbReference type="Pfam" id="PF00629">
    <property type="entry name" value="MAM"/>
    <property type="match status" value="1"/>
</dbReference>
<dbReference type="SUPFAM" id="SSF49899">
    <property type="entry name" value="Concanavalin A-like lectins/glucanases"/>
    <property type="match status" value="1"/>
</dbReference>
<dbReference type="SUPFAM" id="SSF90188">
    <property type="entry name" value="Somatomedin B domain"/>
    <property type="match status" value="1"/>
</dbReference>
<evidence type="ECO:0000313" key="10">
    <source>
        <dbReference type="Proteomes" id="UP001152798"/>
    </source>
</evidence>
<dbReference type="Proteomes" id="UP001152798">
    <property type="component" value="Chromosome 3"/>
</dbReference>
<keyword evidence="10" id="KW-1185">Reference proteome</keyword>
<dbReference type="SMART" id="SM00201">
    <property type="entry name" value="SO"/>
    <property type="match status" value="1"/>
</dbReference>
<dbReference type="Pfam" id="PF01033">
    <property type="entry name" value="Somatomedin_B"/>
    <property type="match status" value="1"/>
</dbReference>
<dbReference type="Gene3D" id="4.10.410.20">
    <property type="match status" value="1"/>
</dbReference>